<evidence type="ECO:0000256" key="2">
    <source>
        <dbReference type="ARBA" id="ARBA00023043"/>
    </source>
</evidence>
<comment type="caution">
    <text evidence="7">The sequence shown here is derived from an EMBL/GenBank/DDBJ whole genome shotgun (WGS) entry which is preliminary data.</text>
</comment>
<feature type="repeat" description="ANK" evidence="3">
    <location>
        <begin position="1479"/>
        <end position="1514"/>
    </location>
</feature>
<reference evidence="7 8" key="1">
    <citation type="journal article" date="2023" name="G3 (Bethesda)">
        <title>A chromosome-level genome assembly of Zasmidium syzygii isolated from banana leaves.</title>
        <authorList>
            <person name="van Westerhoven A.C."/>
            <person name="Mehrabi R."/>
            <person name="Talebi R."/>
            <person name="Steentjes M.B.F."/>
            <person name="Corcolon B."/>
            <person name="Chong P.A."/>
            <person name="Kema G.H.J."/>
            <person name="Seidl M.F."/>
        </authorList>
    </citation>
    <scope>NUCLEOTIDE SEQUENCE [LARGE SCALE GENOMIC DNA]</scope>
    <source>
        <strain evidence="7 8">P124</strain>
    </source>
</reference>
<feature type="domain" description="Protein kinase" evidence="6">
    <location>
        <begin position="366"/>
        <end position="628"/>
    </location>
</feature>
<evidence type="ECO:0000256" key="1">
    <source>
        <dbReference type="ARBA" id="ARBA00022737"/>
    </source>
</evidence>
<dbReference type="Pfam" id="PF12796">
    <property type="entry name" value="Ank_2"/>
    <property type="match status" value="3"/>
</dbReference>
<dbReference type="EMBL" id="JAXOVC010000009">
    <property type="protein sequence ID" value="KAK4497185.1"/>
    <property type="molecule type" value="Genomic_DNA"/>
</dbReference>
<dbReference type="InterPro" id="IPR011009">
    <property type="entry name" value="Kinase-like_dom_sf"/>
</dbReference>
<dbReference type="PANTHER" id="PTHR24198">
    <property type="entry name" value="ANKYRIN REPEAT AND PROTEIN KINASE DOMAIN-CONTAINING PROTEIN"/>
    <property type="match status" value="1"/>
</dbReference>
<evidence type="ECO:0000259" key="6">
    <source>
        <dbReference type="PROSITE" id="PS50011"/>
    </source>
</evidence>
<feature type="repeat" description="ANK" evidence="3">
    <location>
        <begin position="1343"/>
        <end position="1375"/>
    </location>
</feature>
<dbReference type="PROSITE" id="PS00108">
    <property type="entry name" value="PROTEIN_KINASE_ST"/>
    <property type="match status" value="1"/>
</dbReference>
<feature type="region of interest" description="Disordered" evidence="5">
    <location>
        <begin position="703"/>
        <end position="827"/>
    </location>
</feature>
<protein>
    <recommendedName>
        <fullName evidence="6">Protein kinase domain-containing protein</fullName>
    </recommendedName>
</protein>
<gene>
    <name evidence="7" type="ORF">PRZ48_011635</name>
</gene>
<dbReference type="Gene3D" id="1.25.40.20">
    <property type="entry name" value="Ankyrin repeat-containing domain"/>
    <property type="match status" value="3"/>
</dbReference>
<dbReference type="PANTHER" id="PTHR24198:SF165">
    <property type="entry name" value="ANKYRIN REPEAT-CONTAINING PROTEIN-RELATED"/>
    <property type="match status" value="1"/>
</dbReference>
<dbReference type="SUPFAM" id="SSF56112">
    <property type="entry name" value="Protein kinase-like (PK-like)"/>
    <property type="match status" value="1"/>
</dbReference>
<keyword evidence="4" id="KW-0175">Coiled coil</keyword>
<dbReference type="PROSITE" id="PS50088">
    <property type="entry name" value="ANK_REPEAT"/>
    <property type="match status" value="10"/>
</dbReference>
<feature type="compositionally biased region" description="Basic residues" evidence="5">
    <location>
        <begin position="772"/>
        <end position="785"/>
    </location>
</feature>
<dbReference type="InterPro" id="IPR002110">
    <property type="entry name" value="Ankyrin_rpt"/>
</dbReference>
<dbReference type="SMART" id="SM00248">
    <property type="entry name" value="ANK"/>
    <property type="match status" value="12"/>
</dbReference>
<feature type="repeat" description="ANK" evidence="3">
    <location>
        <begin position="978"/>
        <end position="1010"/>
    </location>
</feature>
<dbReference type="SMART" id="SM00220">
    <property type="entry name" value="S_TKc"/>
    <property type="match status" value="1"/>
</dbReference>
<dbReference type="InterPro" id="IPR036770">
    <property type="entry name" value="Ankyrin_rpt-contain_sf"/>
</dbReference>
<evidence type="ECO:0000313" key="7">
    <source>
        <dbReference type="EMBL" id="KAK4497185.1"/>
    </source>
</evidence>
<keyword evidence="8" id="KW-1185">Reference proteome</keyword>
<feature type="repeat" description="ANK" evidence="3">
    <location>
        <begin position="1548"/>
        <end position="1568"/>
    </location>
</feature>
<dbReference type="InterPro" id="IPR008271">
    <property type="entry name" value="Ser/Thr_kinase_AS"/>
</dbReference>
<organism evidence="7 8">
    <name type="scientific">Zasmidium cellare</name>
    <name type="common">Wine cellar mold</name>
    <name type="synonym">Racodium cellare</name>
    <dbReference type="NCBI Taxonomy" id="395010"/>
    <lineage>
        <taxon>Eukaryota</taxon>
        <taxon>Fungi</taxon>
        <taxon>Dikarya</taxon>
        <taxon>Ascomycota</taxon>
        <taxon>Pezizomycotina</taxon>
        <taxon>Dothideomycetes</taxon>
        <taxon>Dothideomycetidae</taxon>
        <taxon>Mycosphaerellales</taxon>
        <taxon>Mycosphaerellaceae</taxon>
        <taxon>Zasmidium</taxon>
    </lineage>
</organism>
<accession>A0ABR0E7F7</accession>
<dbReference type="CDD" id="cd00180">
    <property type="entry name" value="PKc"/>
    <property type="match status" value="1"/>
</dbReference>
<dbReference type="PROSITE" id="PS50011">
    <property type="entry name" value="PROTEIN_KINASE_DOM"/>
    <property type="match status" value="1"/>
</dbReference>
<feature type="repeat" description="ANK" evidence="3">
    <location>
        <begin position="1515"/>
        <end position="1547"/>
    </location>
</feature>
<evidence type="ECO:0000256" key="5">
    <source>
        <dbReference type="SAM" id="MobiDB-lite"/>
    </source>
</evidence>
<name>A0ABR0E7F7_ZASCE</name>
<keyword evidence="2 3" id="KW-0040">ANK repeat</keyword>
<evidence type="ECO:0000256" key="4">
    <source>
        <dbReference type="SAM" id="Coils"/>
    </source>
</evidence>
<feature type="repeat" description="ANK" evidence="3">
    <location>
        <begin position="1271"/>
        <end position="1303"/>
    </location>
</feature>
<dbReference type="Gene3D" id="1.10.510.10">
    <property type="entry name" value="Transferase(Phosphotransferase) domain 1"/>
    <property type="match status" value="1"/>
</dbReference>
<feature type="repeat" description="ANK" evidence="3">
    <location>
        <begin position="1310"/>
        <end position="1342"/>
    </location>
</feature>
<feature type="repeat" description="ANK" evidence="3">
    <location>
        <begin position="1376"/>
        <end position="1408"/>
    </location>
</feature>
<sequence length="1582" mass="175241">MDPLSIAGFSFQLVGAVGQLSKLIHDFYQGGKDLPQRILRFQSQLQLFQANVRSVERFFGNNDFYVAAIEFEHVYRSGTTLELLETLKTCNTGISQFSQEIEKHAPKDGEGIFRRGLTAFKLEESDIDELGTQLEAENASLRESVEKLKAQYKTHEKSITKNSTTQHHKLLNDMQHAKAVSLKVRDVVMKEIARRKALQHATQATPAPSSTGMCPFPIAIADNVLTAKEAGNQDSSRSLNADEFEIAISHIVQQRQASTDEPFADDEIEEVSNLLRRVGKERWAQAPRTYLVLRIIGQIGAMSDFLLEGRKDAHFPYTDRSLPECLDKKARRTFMQKQNLVFSKQHVDIVKGGPHLHLGQSADDLFIVLERLGKGGYGTVDHVQSRFTREDYARKKFSRQHTFRTPKTTMQQYENEINALKKYSHEHLVRFVGSYTDPKYMGVLMEPVADMNLTQFLDKPTFTVQDQDFLLRSLGCLCSAVLYLHENKCRHKDIKPDNILVHEGSMLLTDFGIAMDWADSGRETTIGTARAYSHGYAAPEVHLAKPRKRYTDAVVLGESSKTRESFLEKHGTRSIRPGVNVAGLLEWLAHLLDLRSKHEEVLGWIASMITEDPRLRPEASKLMKQIKAASKGQQSYCGDCCFDDNEQSDFDQSESDVEIVEHKRISRSEESAPVEEDTIRVLEGRTRRPYGLSSVEDAALRNEVLPESSAAPVERSNGTGGNLGRHASVSAEAPNASTATTNLPPILTCPLPDARAPLEGNSPVKPHTGHTSARKQSSRARKKAAKAPTKARQGSVLLPIAEPTNADGAQSPEKTKPDATLPPWPAVPKIPDNLRPIWVQSRADVEDEKTAREELRQKMSEKLSEVQGAFDADSLDLPTHIEDLKGLSPLSWTRVLLEQISPFAQSNMFNTLLHAAIEGVSLGLDRDLVHALVQSGANASTPNLFGNSPLHVAAAMCNPLFVKYLLRFGADRRAGNITGLTPLHLAARERDPASVRILLRDEIEVVNMTENDGWTALHYACRYASWNEYDHQKLDPDSFYTIDLLLQNGADTNAREVRGRTPIALCHENLREEIEVLFQLEHDIRSPDNGDQAPPPSYDSVINSEEETDFPDPCDCEICQIAALLDEVTTLDGEPIIRCHCSACLDELADELYLLMGWNNECECRYCEQTRLLQCVRDGTDGTCQCAKCRHKFYDAKIEDAWNSLQNVDQVKAKEVLQRAGYNAAYMSRYSSDVNEAWVWTMDNIDSVECPENVAALLISLGADISKLGHEKATMLHLAASRGWLTLASVLINSGADVNAQKNSMFTGKRMLSPLVGAVWNGHADMVRLLLRAGALLDARNSTGMTALHYAVLSQNEGVTSTLLAHGPMVDITDDNEYSPLQLAVRDGNILAARALIEAGADLELQTKTAPTALLYAIERRQAYMVEVLLKYGANVHASIGNAPCALIRAAQVGDGQIICLLLSVPEVQQHVNTTEAGTGRTALHLIADKPHDDIIIAEDALVSAGANVNATDSDWSTPLHAAAKAGSAYYTSRLMYVGTDIGWRNESGKTALNVAVKKGHREVVEVLGGRLEKKKKWYQLG</sequence>
<feature type="coiled-coil region" evidence="4">
    <location>
        <begin position="131"/>
        <end position="158"/>
    </location>
</feature>
<evidence type="ECO:0000313" key="8">
    <source>
        <dbReference type="Proteomes" id="UP001305779"/>
    </source>
</evidence>
<feature type="repeat" description="ANK" evidence="3">
    <location>
        <begin position="945"/>
        <end position="977"/>
    </location>
</feature>
<dbReference type="InterPro" id="IPR000719">
    <property type="entry name" value="Prot_kinase_dom"/>
</dbReference>
<dbReference type="SUPFAM" id="SSF48403">
    <property type="entry name" value="Ankyrin repeat"/>
    <property type="match status" value="2"/>
</dbReference>
<evidence type="ECO:0000256" key="3">
    <source>
        <dbReference type="PROSITE-ProRule" id="PRU00023"/>
    </source>
</evidence>
<dbReference type="PROSITE" id="PS50297">
    <property type="entry name" value="ANK_REP_REGION"/>
    <property type="match status" value="8"/>
</dbReference>
<proteinExistence type="predicted"/>
<feature type="repeat" description="ANK" evidence="3">
    <location>
        <begin position="1012"/>
        <end position="1057"/>
    </location>
</feature>
<keyword evidence="1" id="KW-0677">Repeat</keyword>
<dbReference type="Pfam" id="PF00069">
    <property type="entry name" value="Pkinase"/>
    <property type="match status" value="1"/>
</dbReference>
<dbReference type="Pfam" id="PF00023">
    <property type="entry name" value="Ank"/>
    <property type="match status" value="2"/>
</dbReference>
<dbReference type="Proteomes" id="UP001305779">
    <property type="component" value="Unassembled WGS sequence"/>
</dbReference>